<dbReference type="GO" id="GO:0005886">
    <property type="term" value="C:plasma membrane"/>
    <property type="evidence" value="ECO:0007669"/>
    <property type="project" value="TreeGrafter"/>
</dbReference>
<feature type="domain" description="Major facilitator superfamily (MFS) profile" evidence="6">
    <location>
        <begin position="36"/>
        <end position="447"/>
    </location>
</feature>
<evidence type="ECO:0000256" key="5">
    <source>
        <dbReference type="SAM" id="Phobius"/>
    </source>
</evidence>
<dbReference type="InterPro" id="IPR020846">
    <property type="entry name" value="MFS_dom"/>
</dbReference>
<accession>A0A0Q0XMI3</accession>
<feature type="transmembrane region" description="Helical" evidence="5">
    <location>
        <begin position="422"/>
        <end position="442"/>
    </location>
</feature>
<dbReference type="RefSeq" id="WP_055032294.1">
    <property type="nucleotide sequence ID" value="NZ_LKBH01000002.1"/>
</dbReference>
<evidence type="ECO:0000256" key="4">
    <source>
        <dbReference type="ARBA" id="ARBA00023136"/>
    </source>
</evidence>
<feature type="transmembrane region" description="Helical" evidence="5">
    <location>
        <begin position="270"/>
        <end position="290"/>
    </location>
</feature>
<dbReference type="InterPro" id="IPR036259">
    <property type="entry name" value="MFS_trans_sf"/>
</dbReference>
<evidence type="ECO:0000256" key="3">
    <source>
        <dbReference type="ARBA" id="ARBA00022989"/>
    </source>
</evidence>
<evidence type="ECO:0000313" key="8">
    <source>
        <dbReference type="Proteomes" id="UP000050301"/>
    </source>
</evidence>
<proteinExistence type="predicted"/>
<dbReference type="InParanoid" id="A0A0Q0XMI3"/>
<feature type="transmembrane region" description="Helical" evidence="5">
    <location>
        <begin position="331"/>
        <end position="352"/>
    </location>
</feature>
<comment type="caution">
    <text evidence="7">The sequence shown here is derived from an EMBL/GenBank/DDBJ whole genome shotgun (WGS) entry which is preliminary data.</text>
</comment>
<comment type="subcellular location">
    <subcellularLocation>
        <location evidence="1">Membrane</location>
        <topology evidence="1">Multi-pass membrane protein</topology>
    </subcellularLocation>
</comment>
<keyword evidence="2 5" id="KW-0812">Transmembrane</keyword>
<keyword evidence="3 5" id="KW-1133">Transmembrane helix</keyword>
<protein>
    <recommendedName>
        <fullName evidence="6">Major facilitator superfamily (MFS) profile domain-containing protein</fullName>
    </recommendedName>
</protein>
<feature type="transmembrane region" description="Helical" evidence="5">
    <location>
        <begin position="296"/>
        <end position="319"/>
    </location>
</feature>
<feature type="transmembrane region" description="Helical" evidence="5">
    <location>
        <begin position="358"/>
        <end position="379"/>
    </location>
</feature>
<keyword evidence="4 5" id="KW-0472">Membrane</keyword>
<dbReference type="PANTHER" id="PTHR23508">
    <property type="entry name" value="CARBOXYLIC ACID TRANSPORTER PROTEIN HOMOLOG"/>
    <property type="match status" value="1"/>
</dbReference>
<dbReference type="InterPro" id="IPR011701">
    <property type="entry name" value="MFS"/>
</dbReference>
<dbReference type="PROSITE" id="PS50850">
    <property type="entry name" value="MFS"/>
    <property type="match status" value="1"/>
</dbReference>
<dbReference type="AlphaFoldDB" id="A0A0Q0XMI3"/>
<dbReference type="Pfam" id="PF07690">
    <property type="entry name" value="MFS_1"/>
    <property type="match status" value="1"/>
</dbReference>
<dbReference type="Proteomes" id="UP000050301">
    <property type="component" value="Unassembled WGS sequence"/>
</dbReference>
<feature type="transmembrane region" description="Helical" evidence="5">
    <location>
        <begin position="127"/>
        <end position="148"/>
    </location>
</feature>
<dbReference type="CDD" id="cd17316">
    <property type="entry name" value="MFS_SV2_like"/>
    <property type="match status" value="1"/>
</dbReference>
<dbReference type="EMBL" id="LKBH01000002">
    <property type="protein sequence ID" value="KQB36808.1"/>
    <property type="molecule type" value="Genomic_DNA"/>
</dbReference>
<evidence type="ECO:0000259" key="6">
    <source>
        <dbReference type="PROSITE" id="PS50850"/>
    </source>
</evidence>
<evidence type="ECO:0000256" key="1">
    <source>
        <dbReference type="ARBA" id="ARBA00004141"/>
    </source>
</evidence>
<reference evidence="7 8" key="1">
    <citation type="submission" date="2015-09" db="EMBL/GenBank/DDBJ databases">
        <title>Heavy metals and arsenic resistance mechanisms in polyextremophilic archaea of the family Ferroplasmaceae.</title>
        <authorList>
            <person name="Bulaev A.G."/>
            <person name="Kanygina A.V."/>
        </authorList>
    </citation>
    <scope>NUCLEOTIDE SEQUENCE [LARGE SCALE GENOMIC DNA]</scope>
    <source>
        <strain evidence="7 8">BH2</strain>
    </source>
</reference>
<feature type="transmembrane region" description="Helical" evidence="5">
    <location>
        <begin position="391"/>
        <end position="416"/>
    </location>
</feature>
<feature type="transmembrane region" description="Helical" evidence="5">
    <location>
        <begin position="160"/>
        <end position="181"/>
    </location>
</feature>
<dbReference type="PANTHER" id="PTHR23508:SF10">
    <property type="entry name" value="CARBOXYLIC ACID TRANSPORTER PROTEIN HOMOLOG"/>
    <property type="match status" value="1"/>
</dbReference>
<feature type="transmembrane region" description="Helical" evidence="5">
    <location>
        <begin position="187"/>
        <end position="208"/>
    </location>
</feature>
<dbReference type="Gene3D" id="1.20.1250.20">
    <property type="entry name" value="MFS general substrate transporter like domains"/>
    <property type="match status" value="1"/>
</dbReference>
<feature type="transmembrane region" description="Helical" evidence="5">
    <location>
        <begin position="32"/>
        <end position="51"/>
    </location>
</feature>
<feature type="transmembrane region" description="Helical" evidence="5">
    <location>
        <begin position="101"/>
        <end position="121"/>
    </location>
</feature>
<keyword evidence="8" id="KW-1185">Reference proteome</keyword>
<organism evidence="7 8">
    <name type="scientific">Acidiplasma cupricumulans</name>
    <dbReference type="NCBI Taxonomy" id="312540"/>
    <lineage>
        <taxon>Archaea</taxon>
        <taxon>Methanobacteriati</taxon>
        <taxon>Thermoplasmatota</taxon>
        <taxon>Thermoplasmata</taxon>
        <taxon>Thermoplasmatales</taxon>
        <taxon>Ferroplasmaceae</taxon>
        <taxon>Acidiplasma</taxon>
    </lineage>
</organism>
<dbReference type="SUPFAM" id="SSF103473">
    <property type="entry name" value="MFS general substrate transporter"/>
    <property type="match status" value="1"/>
</dbReference>
<evidence type="ECO:0000256" key="2">
    <source>
        <dbReference type="ARBA" id="ARBA00022692"/>
    </source>
</evidence>
<evidence type="ECO:0000313" key="7">
    <source>
        <dbReference type="EMBL" id="KQB36808.1"/>
    </source>
</evidence>
<dbReference type="GO" id="GO:0046943">
    <property type="term" value="F:carboxylic acid transmembrane transporter activity"/>
    <property type="evidence" value="ECO:0007669"/>
    <property type="project" value="TreeGrafter"/>
</dbReference>
<sequence length="456" mass="51112">MTDINDNIKFKGELKEETNKTDEVWGVRGKKYGIYLFFIAMMGWALASYNYNLLTVGYSSVASALHLTSTQVAETGTVISLTAIFVPIGMGYWMDAKGRRIAWMIALLISAVFTGLTAVVTDFIQLVAVRAIAASFGLAELGISITIVNESVGPKSRGWLYSWVQGGWPLGVFLASGIYLATIRFGFRIVFAIGAIPLIAVVIGRYWIKEPERYENLKRIKALLKKGVPMDQIEGIEEYKTDLSQAGKNVFKQIFTTPGYIRRQLIKIMLAWFFYASSWALTNIFIAFYLEHYFGWSLTFVAYLLLISGGLGFFFYPLSGYLGEKFGRKTVLVYTAVATPIMAIIFIVDIHYILLAAIIYFFVYQLTNGVWSGAGYTYWAESFPTRVRGTLMGFLTGWFNFSTFAGSLIYTLLVIFFSTDPILIWIIMAIGLSAGQLFALTLRKIKSGEVLEDISY</sequence>
<gene>
    <name evidence="7" type="ORF">AOG55_00230</name>
</gene>
<feature type="transmembrane region" description="Helical" evidence="5">
    <location>
        <begin position="71"/>
        <end position="94"/>
    </location>
</feature>
<name>A0A0Q0XMI3_9ARCH</name>